<proteinExistence type="predicted"/>
<evidence type="ECO:0000313" key="3">
    <source>
        <dbReference type="Proteomes" id="UP000010716"/>
    </source>
</evidence>
<evidence type="ECO:0000313" key="2">
    <source>
        <dbReference type="EMBL" id="EGL83625.1"/>
    </source>
</evidence>
<protein>
    <submittedName>
        <fullName evidence="2">Uncharacterized protein</fullName>
    </submittedName>
</protein>
<feature type="coiled-coil region" evidence="1">
    <location>
        <begin position="47"/>
        <end position="106"/>
    </location>
</feature>
<keyword evidence="1" id="KW-0175">Coiled coil</keyword>
<sequence>MKITLAEALPLRAAIMRRITELVQERKEVSTVKLLPGQKAEYPARTVDEITKEIRKARQDFRQLDLLMAQANVTHTLEWEGKEYAIMEAIELAKQLRSEVAELKVLAGRKKETVETDYGNTAYIIRALYDPEEMRKKAIDLERRVTRLSQLIDKKNYQVNYPRLKTEA</sequence>
<dbReference type="eggNOG" id="ENOG503289Y">
    <property type="taxonomic scope" value="Bacteria"/>
</dbReference>
<evidence type="ECO:0000256" key="1">
    <source>
        <dbReference type="SAM" id="Coils"/>
    </source>
</evidence>
<organism evidence="2 3">
    <name type="scientific">Caldalkalibacillus thermarum (strain TA2.A1)</name>
    <dbReference type="NCBI Taxonomy" id="986075"/>
    <lineage>
        <taxon>Bacteria</taxon>
        <taxon>Bacillati</taxon>
        <taxon>Bacillota</taxon>
        <taxon>Bacilli</taxon>
        <taxon>Bacillales</taxon>
        <taxon>Bacillaceae</taxon>
        <taxon>Caldalkalibacillus</taxon>
    </lineage>
</organism>
<dbReference type="Proteomes" id="UP000010716">
    <property type="component" value="Unassembled WGS sequence"/>
</dbReference>
<dbReference type="Gene3D" id="6.10.320.10">
    <property type="match status" value="1"/>
</dbReference>
<dbReference type="RefSeq" id="WP_007503392.1">
    <property type="nucleotide sequence ID" value="NZ_AFCE01000094.1"/>
</dbReference>
<comment type="caution">
    <text evidence="2">The sequence shown here is derived from an EMBL/GenBank/DDBJ whole genome shotgun (WGS) entry which is preliminary data.</text>
</comment>
<gene>
    <name evidence="2" type="ORF">CathTA2_0836</name>
</gene>
<name>F5L4X3_CALTT</name>
<reference evidence="2 3" key="1">
    <citation type="journal article" date="2011" name="J. Bacteriol.">
        <title>Draft genome sequence of the thermoalkaliphilic Caldalkalibacillus thermarum strain TA2.A1.</title>
        <authorList>
            <person name="Kalamorz F."/>
            <person name="Keis S."/>
            <person name="McMillan D.G."/>
            <person name="Olsson K."/>
            <person name="Stanton J.A."/>
            <person name="Stockwell P."/>
            <person name="Black M.A."/>
            <person name="Klingeman D.M."/>
            <person name="Land M.L."/>
            <person name="Han C.S."/>
            <person name="Martin S.L."/>
            <person name="Becher S.A."/>
            <person name="Peddie C.J."/>
            <person name="Morgan H.W."/>
            <person name="Matthies D."/>
            <person name="Preiss L."/>
            <person name="Meier T."/>
            <person name="Brown S.D."/>
            <person name="Cook G.M."/>
        </authorList>
    </citation>
    <scope>NUCLEOTIDE SEQUENCE [LARGE SCALE GENOMIC DNA]</scope>
    <source>
        <strain evidence="2 3">TA2.A1</strain>
    </source>
</reference>
<dbReference type="EMBL" id="AFCE01000094">
    <property type="protein sequence ID" value="EGL83625.1"/>
    <property type="molecule type" value="Genomic_DNA"/>
</dbReference>
<dbReference type="AlphaFoldDB" id="F5L4X3"/>
<accession>F5L4X3</accession>